<gene>
    <name evidence="6" type="ORF">HYPSUDRAFT_624638</name>
</gene>
<proteinExistence type="predicted"/>
<dbReference type="GO" id="GO:0005524">
    <property type="term" value="F:ATP binding"/>
    <property type="evidence" value="ECO:0007669"/>
    <property type="project" value="UniProtKB-KW"/>
</dbReference>
<evidence type="ECO:0000256" key="4">
    <source>
        <dbReference type="ARBA" id="ARBA00022840"/>
    </source>
</evidence>
<evidence type="ECO:0000256" key="3">
    <source>
        <dbReference type="ARBA" id="ARBA00022806"/>
    </source>
</evidence>
<keyword evidence="7" id="KW-1185">Reference proteome</keyword>
<organism evidence="6 7">
    <name type="scientific">Hypholoma sublateritium (strain FD-334 SS-4)</name>
    <dbReference type="NCBI Taxonomy" id="945553"/>
    <lineage>
        <taxon>Eukaryota</taxon>
        <taxon>Fungi</taxon>
        <taxon>Dikarya</taxon>
        <taxon>Basidiomycota</taxon>
        <taxon>Agaricomycotina</taxon>
        <taxon>Agaricomycetes</taxon>
        <taxon>Agaricomycetidae</taxon>
        <taxon>Agaricales</taxon>
        <taxon>Agaricineae</taxon>
        <taxon>Strophariaceae</taxon>
        <taxon>Hypholoma</taxon>
    </lineage>
</organism>
<evidence type="ECO:0000313" key="7">
    <source>
        <dbReference type="Proteomes" id="UP000054270"/>
    </source>
</evidence>
<dbReference type="EMBL" id="KN817520">
    <property type="protein sequence ID" value="KJA28889.1"/>
    <property type="molecule type" value="Genomic_DNA"/>
</dbReference>
<dbReference type="OrthoDB" id="6513042at2759"/>
<dbReference type="InterPro" id="IPR027417">
    <property type="entry name" value="P-loop_NTPase"/>
</dbReference>
<dbReference type="GO" id="GO:0043139">
    <property type="term" value="F:5'-3' DNA helicase activity"/>
    <property type="evidence" value="ECO:0007669"/>
    <property type="project" value="TreeGrafter"/>
</dbReference>
<feature type="domain" description="DNA2/NAM7 helicase-like C-terminal" evidence="5">
    <location>
        <begin position="55"/>
        <end position="185"/>
    </location>
</feature>
<dbReference type="Proteomes" id="UP000054270">
    <property type="component" value="Unassembled WGS sequence"/>
</dbReference>
<dbReference type="Gene3D" id="3.40.50.300">
    <property type="entry name" value="P-loop containing nucleotide triphosphate hydrolases"/>
    <property type="match status" value="1"/>
</dbReference>
<evidence type="ECO:0000259" key="5">
    <source>
        <dbReference type="Pfam" id="PF13087"/>
    </source>
</evidence>
<keyword evidence="3" id="KW-0347">Helicase</keyword>
<accession>A0A0D2PDF3</accession>
<dbReference type="InterPro" id="IPR050534">
    <property type="entry name" value="Coronavir_polyprotein_1ab"/>
</dbReference>
<keyword evidence="1" id="KW-0547">Nucleotide-binding</keyword>
<evidence type="ECO:0000256" key="2">
    <source>
        <dbReference type="ARBA" id="ARBA00022801"/>
    </source>
</evidence>
<evidence type="ECO:0000256" key="1">
    <source>
        <dbReference type="ARBA" id="ARBA00022741"/>
    </source>
</evidence>
<keyword evidence="2" id="KW-0378">Hydrolase</keyword>
<keyword evidence="4" id="KW-0067">ATP-binding</keyword>
<evidence type="ECO:0000313" key="6">
    <source>
        <dbReference type="EMBL" id="KJA28889.1"/>
    </source>
</evidence>
<dbReference type="PANTHER" id="PTHR43788">
    <property type="entry name" value="DNA2/NAM7 HELICASE FAMILY MEMBER"/>
    <property type="match status" value="1"/>
</dbReference>
<dbReference type="STRING" id="945553.A0A0D2PDF3"/>
<name>A0A0D2PDF3_HYPSF</name>
<dbReference type="SUPFAM" id="SSF52540">
    <property type="entry name" value="P-loop containing nucleoside triphosphate hydrolases"/>
    <property type="match status" value="1"/>
</dbReference>
<reference evidence="7" key="1">
    <citation type="submission" date="2014-04" db="EMBL/GenBank/DDBJ databases">
        <title>Evolutionary Origins and Diversification of the Mycorrhizal Mutualists.</title>
        <authorList>
            <consortium name="DOE Joint Genome Institute"/>
            <consortium name="Mycorrhizal Genomics Consortium"/>
            <person name="Kohler A."/>
            <person name="Kuo A."/>
            <person name="Nagy L.G."/>
            <person name="Floudas D."/>
            <person name="Copeland A."/>
            <person name="Barry K.W."/>
            <person name="Cichocki N."/>
            <person name="Veneault-Fourrey C."/>
            <person name="LaButti K."/>
            <person name="Lindquist E.A."/>
            <person name="Lipzen A."/>
            <person name="Lundell T."/>
            <person name="Morin E."/>
            <person name="Murat C."/>
            <person name="Riley R."/>
            <person name="Ohm R."/>
            <person name="Sun H."/>
            <person name="Tunlid A."/>
            <person name="Henrissat B."/>
            <person name="Grigoriev I.V."/>
            <person name="Hibbett D.S."/>
            <person name="Martin F."/>
        </authorList>
    </citation>
    <scope>NUCLEOTIDE SEQUENCE [LARGE SCALE GENOMIC DNA]</scope>
    <source>
        <strain evidence="7">FD-334 SS-4</strain>
    </source>
</reference>
<dbReference type="AlphaFoldDB" id="A0A0D2PDF3"/>
<dbReference type="GO" id="GO:0016787">
    <property type="term" value="F:hydrolase activity"/>
    <property type="evidence" value="ECO:0007669"/>
    <property type="project" value="UniProtKB-KW"/>
</dbReference>
<protein>
    <recommendedName>
        <fullName evidence="5">DNA2/NAM7 helicase-like C-terminal domain-containing protein</fullName>
    </recommendedName>
</protein>
<dbReference type="PANTHER" id="PTHR43788:SF8">
    <property type="entry name" value="DNA-BINDING PROTEIN SMUBP-2"/>
    <property type="match status" value="1"/>
</dbReference>
<sequence length="229" mass="25512">MFKQPQTVLVAPEVQSTSQARLPAGIAEVPLAHRPVSLALIRLRSWSSRTQHIGYETHVHAEAAVAAALVTLLQKCSPSEDIFVATPHRIQREAVNTALARIEMEDDIRELEAEFGRMDIQPSYFTRSKVTVDTIERLQGSEAAFVICLFSLPRGYTTDLGFLLERRRLNVAISRAKALCILISSDEVLCPSVKILADEETAKGYAFLKAFEKRAWSYNLAVNTEKVSI</sequence>
<dbReference type="Pfam" id="PF13087">
    <property type="entry name" value="AAA_12"/>
    <property type="match status" value="1"/>
</dbReference>
<dbReference type="InterPro" id="IPR041679">
    <property type="entry name" value="DNA2/NAM7-like_C"/>
</dbReference>